<evidence type="ECO:0000313" key="1">
    <source>
        <dbReference type="EMBL" id="CUR54672.1"/>
    </source>
</evidence>
<organism evidence="1">
    <name type="scientific">metagenome</name>
    <dbReference type="NCBI Taxonomy" id="256318"/>
    <lineage>
        <taxon>unclassified sequences</taxon>
        <taxon>metagenomes</taxon>
    </lineage>
</organism>
<name>A0A2P2C1R2_9ZZZZ</name>
<sequence>MTPTRTHQFTDRLRAFVARFFDPADGVSPTGQIIPSVDRAQAVRIAAAGGHPGRWM</sequence>
<proteinExistence type="predicted"/>
<dbReference type="AlphaFoldDB" id="A0A2P2C1R2"/>
<gene>
    <name evidence="1" type="ORF">NOCA2210022</name>
</gene>
<reference evidence="1" key="1">
    <citation type="submission" date="2015-08" db="EMBL/GenBank/DDBJ databases">
        <authorList>
            <person name="Babu N.S."/>
            <person name="Beckwith C.J."/>
            <person name="Beseler K.G."/>
            <person name="Brison A."/>
            <person name="Carone J.V."/>
            <person name="Caskin T.P."/>
            <person name="Diamond M."/>
            <person name="Durham M.E."/>
            <person name="Foxe J.M."/>
            <person name="Go M."/>
            <person name="Henderson B.A."/>
            <person name="Jones I.B."/>
            <person name="McGettigan J.A."/>
            <person name="Micheletti S.J."/>
            <person name="Nasrallah M.E."/>
            <person name="Ortiz D."/>
            <person name="Piller C.R."/>
            <person name="Privatt S.R."/>
            <person name="Schneider S.L."/>
            <person name="Sharp S."/>
            <person name="Smith T.C."/>
            <person name="Stanton J.D."/>
            <person name="Ullery H.E."/>
            <person name="Wilson R.J."/>
            <person name="Serrano M.G."/>
            <person name="Buck G."/>
            <person name="Lee V."/>
            <person name="Wang Y."/>
            <person name="Carvalho R."/>
            <person name="Voegtly L."/>
            <person name="Shi R."/>
            <person name="Duckworth R."/>
            <person name="Johnson A."/>
            <person name="Loviza R."/>
            <person name="Walstead R."/>
            <person name="Shah Z."/>
            <person name="Kiflezghi M."/>
            <person name="Wade K."/>
            <person name="Ball S.L."/>
            <person name="Bradley K.W."/>
            <person name="Asai D.J."/>
            <person name="Bowman C.A."/>
            <person name="Russell D.A."/>
            <person name="Pope W.H."/>
            <person name="Jacobs-Sera D."/>
            <person name="Hendrix R.W."/>
            <person name="Hatfull G.F."/>
        </authorList>
    </citation>
    <scope>NUCLEOTIDE SEQUENCE</scope>
</reference>
<protein>
    <submittedName>
        <fullName evidence="1">Uncharacterized protein</fullName>
    </submittedName>
</protein>
<accession>A0A2P2C1R2</accession>
<dbReference type="EMBL" id="CZKA01000014">
    <property type="protein sequence ID" value="CUR54672.1"/>
    <property type="molecule type" value="Genomic_DNA"/>
</dbReference>